<keyword evidence="2" id="KW-1185">Reference proteome</keyword>
<dbReference type="OrthoDB" id="2015125at2759"/>
<dbReference type="RefSeq" id="XP_014496769.1">
    <property type="nucleotide sequence ID" value="XM_014641283.1"/>
</dbReference>
<dbReference type="KEGG" id="vra:106758351"/>
<organism evidence="2 3">
    <name type="scientific">Vigna radiata var. radiata</name>
    <name type="common">Mung bean</name>
    <name type="synonym">Phaseolus aureus</name>
    <dbReference type="NCBI Taxonomy" id="3916"/>
    <lineage>
        <taxon>Eukaryota</taxon>
        <taxon>Viridiplantae</taxon>
        <taxon>Streptophyta</taxon>
        <taxon>Embryophyta</taxon>
        <taxon>Tracheophyta</taxon>
        <taxon>Spermatophyta</taxon>
        <taxon>Magnoliopsida</taxon>
        <taxon>eudicotyledons</taxon>
        <taxon>Gunneridae</taxon>
        <taxon>Pentapetalae</taxon>
        <taxon>rosids</taxon>
        <taxon>fabids</taxon>
        <taxon>Fabales</taxon>
        <taxon>Fabaceae</taxon>
        <taxon>Papilionoideae</taxon>
        <taxon>50 kb inversion clade</taxon>
        <taxon>NPAAA clade</taxon>
        <taxon>indigoferoid/millettioid clade</taxon>
        <taxon>Phaseoleae</taxon>
        <taxon>Vigna</taxon>
    </lineage>
</organism>
<evidence type="ECO:0000259" key="1">
    <source>
        <dbReference type="Pfam" id="PF22936"/>
    </source>
</evidence>
<dbReference type="GeneID" id="106758351"/>
<feature type="domain" description="Retrovirus-related Pol polyprotein from transposon TNT 1-94-like beta-barrel" evidence="1">
    <location>
        <begin position="59"/>
        <end position="132"/>
    </location>
</feature>
<name>A0A1S3TSM6_VIGRR</name>
<proteinExistence type="predicted"/>
<accession>A0A1S3TSM6</accession>
<protein>
    <submittedName>
        <fullName evidence="3">Uncharacterized protein LOC106758351</fullName>
    </submittedName>
</protein>
<evidence type="ECO:0000313" key="2">
    <source>
        <dbReference type="Proteomes" id="UP000087766"/>
    </source>
</evidence>
<gene>
    <name evidence="3" type="primary">LOC106758351</name>
</gene>
<reference evidence="2" key="1">
    <citation type="journal article" date="2014" name="Nat. Commun.">
        <title>Genome sequence of mungbean and insights into evolution within Vigna species.</title>
        <authorList>
            <person name="Kang Y.J."/>
            <person name="Kim S.K."/>
            <person name="Kim M.Y."/>
            <person name="Lestari P."/>
            <person name="Kim K.H."/>
            <person name="Ha B.K."/>
            <person name="Jun T.H."/>
            <person name="Hwang W.J."/>
            <person name="Lee T."/>
            <person name="Lee J."/>
            <person name="Shim S."/>
            <person name="Yoon M.Y."/>
            <person name="Jang Y.E."/>
            <person name="Han K.S."/>
            <person name="Taeprayoon P."/>
            <person name="Yoon N."/>
            <person name="Somta P."/>
            <person name="Tanya P."/>
            <person name="Kim K.S."/>
            <person name="Gwag J.G."/>
            <person name="Moon J.K."/>
            <person name="Lee Y.H."/>
            <person name="Park B.S."/>
            <person name="Bombarely A."/>
            <person name="Doyle J.J."/>
            <person name="Jackson S.A."/>
            <person name="Schafleitner R."/>
            <person name="Srinives P."/>
            <person name="Varshney R.K."/>
            <person name="Lee S.H."/>
        </authorList>
    </citation>
    <scope>NUCLEOTIDE SEQUENCE [LARGE SCALE GENOMIC DNA]</scope>
    <source>
        <strain evidence="2">cv. VC1973A</strain>
    </source>
</reference>
<sequence>MLQMPQDGAFSHSNLTHIKASRRRNNKATYLAQEDSDLEPLTLMVTTTTNSSPSLIKSWYLDSWCSNHMTCNKEWLIRLDESKKSMVRFLDDSTLQVEGMGNVVIRRKDGSHAIIEDVLLVPGMKCNLLSLG</sequence>
<dbReference type="InterPro" id="IPR054722">
    <property type="entry name" value="PolX-like_BBD"/>
</dbReference>
<reference evidence="3" key="2">
    <citation type="submission" date="2025-08" db="UniProtKB">
        <authorList>
            <consortium name="RefSeq"/>
        </authorList>
    </citation>
    <scope>IDENTIFICATION</scope>
    <source>
        <tissue evidence="3">Leaf</tissue>
    </source>
</reference>
<dbReference type="Proteomes" id="UP000087766">
    <property type="component" value="Chromosome 4"/>
</dbReference>
<evidence type="ECO:0000313" key="3">
    <source>
        <dbReference type="RefSeq" id="XP_014496769.1"/>
    </source>
</evidence>
<dbReference type="AlphaFoldDB" id="A0A1S3TSM6"/>
<dbReference type="Pfam" id="PF22936">
    <property type="entry name" value="Pol_BBD"/>
    <property type="match status" value="1"/>
</dbReference>